<evidence type="ECO:0000256" key="4">
    <source>
        <dbReference type="SAM" id="MobiDB-lite"/>
    </source>
</evidence>
<evidence type="ECO:0000313" key="7">
    <source>
        <dbReference type="EMBL" id="KAL2612643.1"/>
    </source>
</evidence>
<dbReference type="InterPro" id="IPR028871">
    <property type="entry name" value="BlueCu_1_BS"/>
</dbReference>
<feature type="compositionally biased region" description="Polar residues" evidence="4">
    <location>
        <begin position="129"/>
        <end position="157"/>
    </location>
</feature>
<accession>A0ABD1XYQ5</accession>
<feature type="region of interest" description="Disordered" evidence="4">
    <location>
        <begin position="128"/>
        <end position="157"/>
    </location>
</feature>
<comment type="caution">
    <text evidence="7">The sequence shown here is derived from an EMBL/GenBank/DDBJ whole genome shotgun (WGS) entry which is preliminary data.</text>
</comment>
<evidence type="ECO:0000256" key="1">
    <source>
        <dbReference type="ARBA" id="ARBA00022723"/>
    </source>
</evidence>
<dbReference type="AlphaFoldDB" id="A0ABD1XYQ5"/>
<keyword evidence="5" id="KW-0732">Signal</keyword>
<dbReference type="InterPro" id="IPR039391">
    <property type="entry name" value="Phytocyanin-like"/>
</dbReference>
<feature type="domain" description="Phytocyanin" evidence="6">
    <location>
        <begin position="21"/>
        <end position="119"/>
    </location>
</feature>
<evidence type="ECO:0000256" key="5">
    <source>
        <dbReference type="SAM" id="SignalP"/>
    </source>
</evidence>
<sequence length="188" mass="20526">MQLLLFFLGLMSSVKLAWGAQTYNVGDGAGWTTNMNYTAWANQYKFREGDTIVFLYSRGSHDVLRVNQRDYLACSASTPIETDASGETAFQLRAGGYYFICGFPGHCKHQQKVYVRVLPPLSSLPRPSTGGNLPGLSQSAQAPVASNETVPKTHSAPNAASRLKTNIGSSCILHLLIFNLILYFASNL</sequence>
<dbReference type="PROSITE" id="PS51485">
    <property type="entry name" value="PHYTOCYANIN"/>
    <property type="match status" value="1"/>
</dbReference>
<dbReference type="InterPro" id="IPR003245">
    <property type="entry name" value="Phytocyanin_dom"/>
</dbReference>
<feature type="signal peptide" evidence="5">
    <location>
        <begin position="1"/>
        <end position="19"/>
    </location>
</feature>
<dbReference type="PANTHER" id="PTHR33021">
    <property type="entry name" value="BLUE COPPER PROTEIN"/>
    <property type="match status" value="1"/>
</dbReference>
<dbReference type="PANTHER" id="PTHR33021:SF537">
    <property type="entry name" value="UCLACYANIN 2"/>
    <property type="match status" value="1"/>
</dbReference>
<keyword evidence="8" id="KW-1185">Reference proteome</keyword>
<dbReference type="CDD" id="cd04216">
    <property type="entry name" value="Phytocyanin"/>
    <property type="match status" value="1"/>
</dbReference>
<dbReference type="InterPro" id="IPR008972">
    <property type="entry name" value="Cupredoxin"/>
</dbReference>
<dbReference type="PROSITE" id="PS00196">
    <property type="entry name" value="COPPER_BLUE"/>
    <property type="match status" value="1"/>
</dbReference>
<evidence type="ECO:0000313" key="8">
    <source>
        <dbReference type="Proteomes" id="UP001605036"/>
    </source>
</evidence>
<evidence type="ECO:0000256" key="3">
    <source>
        <dbReference type="ARBA" id="ARBA00023180"/>
    </source>
</evidence>
<protein>
    <recommendedName>
        <fullName evidence="6">Phytocyanin domain-containing protein</fullName>
    </recommendedName>
</protein>
<dbReference type="FunFam" id="2.60.40.420:FF:000003">
    <property type="entry name" value="Blue copper"/>
    <property type="match status" value="1"/>
</dbReference>
<dbReference type="Proteomes" id="UP001605036">
    <property type="component" value="Unassembled WGS sequence"/>
</dbReference>
<dbReference type="GO" id="GO:0046872">
    <property type="term" value="F:metal ion binding"/>
    <property type="evidence" value="ECO:0007669"/>
    <property type="project" value="UniProtKB-KW"/>
</dbReference>
<name>A0ABD1XYQ5_9MARC</name>
<evidence type="ECO:0000259" key="6">
    <source>
        <dbReference type="PROSITE" id="PS51485"/>
    </source>
</evidence>
<dbReference type="Gene3D" id="2.60.40.420">
    <property type="entry name" value="Cupredoxins - blue copper proteins"/>
    <property type="match status" value="1"/>
</dbReference>
<feature type="chain" id="PRO_5044863862" description="Phytocyanin domain-containing protein" evidence="5">
    <location>
        <begin position="20"/>
        <end position="188"/>
    </location>
</feature>
<dbReference type="Pfam" id="PF02298">
    <property type="entry name" value="Cu_bind_like"/>
    <property type="match status" value="1"/>
</dbReference>
<gene>
    <name evidence="7" type="ORF">R1flu_024335</name>
</gene>
<evidence type="ECO:0000256" key="2">
    <source>
        <dbReference type="ARBA" id="ARBA00023008"/>
    </source>
</evidence>
<organism evidence="7 8">
    <name type="scientific">Riccia fluitans</name>
    <dbReference type="NCBI Taxonomy" id="41844"/>
    <lineage>
        <taxon>Eukaryota</taxon>
        <taxon>Viridiplantae</taxon>
        <taxon>Streptophyta</taxon>
        <taxon>Embryophyta</taxon>
        <taxon>Marchantiophyta</taxon>
        <taxon>Marchantiopsida</taxon>
        <taxon>Marchantiidae</taxon>
        <taxon>Marchantiales</taxon>
        <taxon>Ricciaceae</taxon>
        <taxon>Riccia</taxon>
    </lineage>
</organism>
<proteinExistence type="predicted"/>
<dbReference type="EMBL" id="JBHFFA010000007">
    <property type="protein sequence ID" value="KAL2612643.1"/>
    <property type="molecule type" value="Genomic_DNA"/>
</dbReference>
<keyword evidence="3" id="KW-0325">Glycoprotein</keyword>
<keyword evidence="2" id="KW-0186">Copper</keyword>
<dbReference type="SUPFAM" id="SSF49503">
    <property type="entry name" value="Cupredoxins"/>
    <property type="match status" value="1"/>
</dbReference>
<reference evidence="7 8" key="1">
    <citation type="submission" date="2024-09" db="EMBL/GenBank/DDBJ databases">
        <title>Chromosome-scale assembly of Riccia fluitans.</title>
        <authorList>
            <person name="Paukszto L."/>
            <person name="Sawicki J."/>
            <person name="Karawczyk K."/>
            <person name="Piernik-Szablinska J."/>
            <person name="Szczecinska M."/>
            <person name="Mazdziarz M."/>
        </authorList>
    </citation>
    <scope>NUCLEOTIDE SEQUENCE [LARGE SCALE GENOMIC DNA]</scope>
    <source>
        <strain evidence="7">Rf_01</strain>
        <tissue evidence="7">Aerial parts of the thallus</tissue>
    </source>
</reference>
<keyword evidence="1" id="KW-0479">Metal-binding</keyword>